<dbReference type="Gene3D" id="3.30.559.10">
    <property type="entry name" value="Chloramphenicol acetyltransferase-like domain"/>
    <property type="match status" value="2"/>
</dbReference>
<dbReference type="InterPro" id="IPR009081">
    <property type="entry name" value="PP-bd_ACP"/>
</dbReference>
<dbReference type="CDD" id="cd05918">
    <property type="entry name" value="A_NRPS_SidN3_like"/>
    <property type="match status" value="2"/>
</dbReference>
<dbReference type="Pfam" id="PF00501">
    <property type="entry name" value="AMP-binding"/>
    <property type="match status" value="2"/>
</dbReference>
<gene>
    <name evidence="7" type="ORF">B0H66DRAFT_513450</name>
</gene>
<dbReference type="InterPro" id="IPR001242">
    <property type="entry name" value="Condensation_dom"/>
</dbReference>
<dbReference type="GO" id="GO:0043041">
    <property type="term" value="P:amino acid activation for nonribosomal peptide biosynthetic process"/>
    <property type="evidence" value="ECO:0007669"/>
    <property type="project" value="TreeGrafter"/>
</dbReference>
<feature type="region of interest" description="Disordered" evidence="5">
    <location>
        <begin position="1"/>
        <end position="22"/>
    </location>
</feature>
<dbReference type="CDD" id="cd19545">
    <property type="entry name" value="FUM14_C_NRPS-like"/>
    <property type="match status" value="1"/>
</dbReference>
<dbReference type="FunFam" id="3.40.50.12780:FF:000014">
    <property type="entry name" value="Nonribosomal peptide synthetase 1"/>
    <property type="match status" value="1"/>
</dbReference>
<dbReference type="FunFam" id="1.10.1200.10:FF:000005">
    <property type="entry name" value="Nonribosomal peptide synthetase 1"/>
    <property type="match status" value="1"/>
</dbReference>
<dbReference type="InterPro" id="IPR023213">
    <property type="entry name" value="CAT-like_dom_sf"/>
</dbReference>
<dbReference type="Gene3D" id="3.30.559.30">
    <property type="entry name" value="Nonribosomal peptide synthetase, condensation domain"/>
    <property type="match status" value="2"/>
</dbReference>
<dbReference type="InterPro" id="IPR000873">
    <property type="entry name" value="AMP-dep_synth/lig_dom"/>
</dbReference>
<comment type="similarity">
    <text evidence="4">Belongs to the NRP synthetase family.</text>
</comment>
<evidence type="ECO:0000256" key="2">
    <source>
        <dbReference type="ARBA" id="ARBA00022553"/>
    </source>
</evidence>
<dbReference type="GO" id="GO:0005737">
    <property type="term" value="C:cytoplasm"/>
    <property type="evidence" value="ECO:0007669"/>
    <property type="project" value="TreeGrafter"/>
</dbReference>
<dbReference type="GO" id="GO:0044550">
    <property type="term" value="P:secondary metabolite biosynthetic process"/>
    <property type="evidence" value="ECO:0007669"/>
    <property type="project" value="TreeGrafter"/>
</dbReference>
<dbReference type="EMBL" id="JAUEDM010000002">
    <property type="protein sequence ID" value="KAK3326823.1"/>
    <property type="molecule type" value="Genomic_DNA"/>
</dbReference>
<dbReference type="NCBIfam" id="TIGR01733">
    <property type="entry name" value="AA-adenyl-dom"/>
    <property type="match status" value="2"/>
</dbReference>
<dbReference type="Pfam" id="PF00668">
    <property type="entry name" value="Condensation"/>
    <property type="match status" value="2"/>
</dbReference>
<dbReference type="PROSITE" id="PS00012">
    <property type="entry name" value="PHOSPHOPANTETHEINE"/>
    <property type="match status" value="2"/>
</dbReference>
<keyword evidence="3" id="KW-0436">Ligase</keyword>
<evidence type="ECO:0000256" key="1">
    <source>
        <dbReference type="ARBA" id="ARBA00022450"/>
    </source>
</evidence>
<dbReference type="InterPro" id="IPR036736">
    <property type="entry name" value="ACP-like_sf"/>
</dbReference>
<evidence type="ECO:0000256" key="3">
    <source>
        <dbReference type="ARBA" id="ARBA00022598"/>
    </source>
</evidence>
<evidence type="ECO:0000256" key="5">
    <source>
        <dbReference type="SAM" id="MobiDB-lite"/>
    </source>
</evidence>
<feature type="domain" description="Carrier" evidence="6">
    <location>
        <begin position="1689"/>
        <end position="1763"/>
    </location>
</feature>
<dbReference type="InterPro" id="IPR020845">
    <property type="entry name" value="AMP-binding_CS"/>
</dbReference>
<dbReference type="PANTHER" id="PTHR45527:SF1">
    <property type="entry name" value="FATTY ACID SYNTHASE"/>
    <property type="match status" value="1"/>
</dbReference>
<dbReference type="InterPro" id="IPR006162">
    <property type="entry name" value="Ppantetheine_attach_site"/>
</dbReference>
<feature type="region of interest" description="Disordered" evidence="5">
    <location>
        <begin position="1670"/>
        <end position="1690"/>
    </location>
</feature>
<accession>A0AAE0MCL9</accession>
<evidence type="ECO:0000313" key="7">
    <source>
        <dbReference type="EMBL" id="KAK3326823.1"/>
    </source>
</evidence>
<feature type="compositionally biased region" description="Basic and acidic residues" evidence="5">
    <location>
        <begin position="1676"/>
        <end position="1690"/>
    </location>
</feature>
<evidence type="ECO:0000259" key="6">
    <source>
        <dbReference type="PROSITE" id="PS50075"/>
    </source>
</evidence>
<dbReference type="InterPro" id="IPR042099">
    <property type="entry name" value="ANL_N_sf"/>
</dbReference>
<feature type="domain" description="Carrier" evidence="6">
    <location>
        <begin position="584"/>
        <end position="660"/>
    </location>
</feature>
<dbReference type="SUPFAM" id="SSF56801">
    <property type="entry name" value="Acetyl-CoA synthetase-like"/>
    <property type="match status" value="2"/>
</dbReference>
<name>A0AAE0MCL9_9PEZI</name>
<dbReference type="FunFam" id="3.30.300.30:FF:000015">
    <property type="entry name" value="Nonribosomal peptide synthase SidD"/>
    <property type="match status" value="2"/>
</dbReference>
<reference evidence="7" key="1">
    <citation type="journal article" date="2023" name="Mol. Phylogenet. Evol.">
        <title>Genome-scale phylogeny and comparative genomics of the fungal order Sordariales.</title>
        <authorList>
            <person name="Hensen N."/>
            <person name="Bonometti L."/>
            <person name="Westerberg I."/>
            <person name="Brannstrom I.O."/>
            <person name="Guillou S."/>
            <person name="Cros-Aarteil S."/>
            <person name="Calhoun S."/>
            <person name="Haridas S."/>
            <person name="Kuo A."/>
            <person name="Mondo S."/>
            <person name="Pangilinan J."/>
            <person name="Riley R."/>
            <person name="LaButti K."/>
            <person name="Andreopoulos B."/>
            <person name="Lipzen A."/>
            <person name="Chen C."/>
            <person name="Yan M."/>
            <person name="Daum C."/>
            <person name="Ng V."/>
            <person name="Clum A."/>
            <person name="Steindorff A."/>
            <person name="Ohm R.A."/>
            <person name="Martin F."/>
            <person name="Silar P."/>
            <person name="Natvig D.O."/>
            <person name="Lalanne C."/>
            <person name="Gautier V."/>
            <person name="Ament-Velasquez S.L."/>
            <person name="Kruys A."/>
            <person name="Hutchinson M.I."/>
            <person name="Powell A.J."/>
            <person name="Barry K."/>
            <person name="Miller A.N."/>
            <person name="Grigoriev I.V."/>
            <person name="Debuchy R."/>
            <person name="Gladieux P."/>
            <person name="Hiltunen Thoren M."/>
            <person name="Johannesson H."/>
        </authorList>
    </citation>
    <scope>NUCLEOTIDE SEQUENCE</scope>
    <source>
        <strain evidence="7">CBS 118394</strain>
    </source>
</reference>
<dbReference type="InterPro" id="IPR045851">
    <property type="entry name" value="AMP-bd_C_sf"/>
</dbReference>
<organism evidence="7 8">
    <name type="scientific">Apodospora peruviana</name>
    <dbReference type="NCBI Taxonomy" id="516989"/>
    <lineage>
        <taxon>Eukaryota</taxon>
        <taxon>Fungi</taxon>
        <taxon>Dikarya</taxon>
        <taxon>Ascomycota</taxon>
        <taxon>Pezizomycotina</taxon>
        <taxon>Sordariomycetes</taxon>
        <taxon>Sordariomycetidae</taxon>
        <taxon>Sordariales</taxon>
        <taxon>Lasiosphaeriaceae</taxon>
        <taxon>Apodospora</taxon>
    </lineage>
</organism>
<reference evidence="7" key="2">
    <citation type="submission" date="2023-06" db="EMBL/GenBank/DDBJ databases">
        <authorList>
            <consortium name="Lawrence Berkeley National Laboratory"/>
            <person name="Haridas S."/>
            <person name="Hensen N."/>
            <person name="Bonometti L."/>
            <person name="Westerberg I."/>
            <person name="Brannstrom I.O."/>
            <person name="Guillou S."/>
            <person name="Cros-Aarteil S."/>
            <person name="Calhoun S."/>
            <person name="Kuo A."/>
            <person name="Mondo S."/>
            <person name="Pangilinan J."/>
            <person name="Riley R."/>
            <person name="Labutti K."/>
            <person name="Andreopoulos B."/>
            <person name="Lipzen A."/>
            <person name="Chen C."/>
            <person name="Yanf M."/>
            <person name="Daum C."/>
            <person name="Ng V."/>
            <person name="Clum A."/>
            <person name="Steindorff A."/>
            <person name="Ohm R."/>
            <person name="Martin F."/>
            <person name="Silar P."/>
            <person name="Natvig D."/>
            <person name="Lalanne C."/>
            <person name="Gautier V."/>
            <person name="Ament-Velasquez S.L."/>
            <person name="Kruys A."/>
            <person name="Hutchinson M.I."/>
            <person name="Powell A.J."/>
            <person name="Barry K."/>
            <person name="Miller A.N."/>
            <person name="Grigoriev I.V."/>
            <person name="Debuchy R."/>
            <person name="Gladieux P."/>
            <person name="Thoren M.H."/>
            <person name="Johannesson H."/>
        </authorList>
    </citation>
    <scope>NUCLEOTIDE SEQUENCE</scope>
    <source>
        <strain evidence="7">CBS 118394</strain>
    </source>
</reference>
<keyword evidence="1" id="KW-0596">Phosphopantetheine</keyword>
<protein>
    <recommendedName>
        <fullName evidence="6">Carrier domain-containing protein</fullName>
    </recommendedName>
</protein>
<keyword evidence="8" id="KW-1185">Reference proteome</keyword>
<dbReference type="Gene3D" id="3.30.300.30">
    <property type="match status" value="2"/>
</dbReference>
<dbReference type="Gene3D" id="1.10.1200.10">
    <property type="entry name" value="ACP-like"/>
    <property type="match status" value="2"/>
</dbReference>
<keyword evidence="2" id="KW-0597">Phosphoprotein</keyword>
<dbReference type="GO" id="GO:0016874">
    <property type="term" value="F:ligase activity"/>
    <property type="evidence" value="ECO:0007669"/>
    <property type="project" value="UniProtKB-KW"/>
</dbReference>
<comment type="caution">
    <text evidence="7">The sequence shown here is derived from an EMBL/GenBank/DDBJ whole genome shotgun (WGS) entry which is preliminary data.</text>
</comment>
<evidence type="ECO:0000313" key="8">
    <source>
        <dbReference type="Proteomes" id="UP001283341"/>
    </source>
</evidence>
<dbReference type="PANTHER" id="PTHR45527">
    <property type="entry name" value="NONRIBOSOMAL PEPTIDE SYNTHETASE"/>
    <property type="match status" value="1"/>
</dbReference>
<proteinExistence type="inferred from homology"/>
<dbReference type="SUPFAM" id="SSF52777">
    <property type="entry name" value="CoA-dependent acyltransferases"/>
    <property type="match status" value="4"/>
</dbReference>
<dbReference type="FunFam" id="3.30.559.30:FF:000003">
    <property type="entry name" value="Nonribosomal peptide synthase SidD"/>
    <property type="match status" value="1"/>
</dbReference>
<dbReference type="FunFam" id="3.40.50.980:FF:000001">
    <property type="entry name" value="Non-ribosomal peptide synthetase"/>
    <property type="match status" value="1"/>
</dbReference>
<dbReference type="InterPro" id="IPR020806">
    <property type="entry name" value="PKS_PP-bd"/>
</dbReference>
<sequence length="2216" mass="244271">MAQNTEHQQGHDEPRSQWSLPWNKAVSSPSTTFVHDLISTNAQQHPNWPAICSHDGNLTYAELDNLSSRLANHLTTNYNIKPETIVPLFFEKSTWTIVSMLGVLKAGGAFIAVDLSQPATRLNSIISQTNSRFALSSTSCFGLAISLVETALPISATAIPATLPNSKPCIKLSNAAYIIFTSGSTGTPKGAVLEHGQLSSFCHCAGDRLGFRHRPRVLQHTSYAFDPCIAEIFATLAYGGTVCVPSEWERRNAFVETMRRMEATQIFITPSLLSSLSFSVKDVPSLKTICLGGESVPPSLVAEWAEQVRLILVYGPTECSIICFTVEASDRDVEHVSGEIGQPMGSRAWIAQEDCPDKLVRWGEVGELLIEGPMVGRGYLNNVAKTESSFIRDLKWMATAGAQLYRTGDLARYMDDGRVVYVGRIDNQVKIRGQRLELTEVEKHLHDCLRELDDVKADQVIVVAAKPSASASHQLVAFLCLRTTEPVGQLKLDADGDKGMLLQTGTEERRRFSAIVSCVEDMLRSLLPIYAVPSIYIPLPLLEVPKNVSGKTDRKVLASVVAQFSARDLKSFVESTEHHDIVDDPISEAEHSFQTLWSEALGIPASEIHPTDNFMSLGGESVTAIKLVARARAAGLDLTLEAVFKHPVLRDMARNTSPIKRTTVVEQDLNRPFSLLDSRYSGEEIDKICQQATQDCGVPVHALEDMYPCSPTQSGLLAVSLKDPGAYVMRLVYELPASVDIYRFMAAWEDVVARTPVLRTRFFAYGSDFLQAVIEEPLQWQVMNGDLDDLLTSEKEAKTARIGGAMSWLTVLRQQPSEQRDTKVYLVWAVHHALLDAWSASVITASVEREYHHQHSTNDNAKENLFKTFIHHIQNQNTAAAETFWRNQLFDAPASTFPRLPEQTYIPHAEAVITHHTIASVKRAGNIPSSTIVQAAWALLLGIYTSSSDIVTGVTLNGRTAPFQGIDMVPGPTLTTVPFRFRVEGKQTLAELLSAVQEQYFGLLPFEQFGLQKIKRLGDDIKAACDFQSLLVVQSALEKTNKSGENLMELRRTVLSVDCALMLECELGQHNTVLRATFDDQVLVPAQIERMLYQLEHLLHRLSTDSPSTTVSDLRTIGDNDLAQIMEWNSPHTNLAMVEARVHDLIEDRIRHLSTEYTAICAWDGEMSYQTLDRYSSRLAVHLQTEYTVRPGSLVAICFEKSKWTVVAMLAVLKAGGACVPLDPKNPTGRLQTILDSLGKDSANLIVTSARLHAETVAKLDQRVLAVDQSLIDTLEAASVHNDTVTPADPAFVVFTSGSTGTPKGIVIEHRTFCSSALSHGAFIRLGPQSRVFQFAAYTFDISIGDMFSTLIFGGCICIPSEHDRMNNLADAMRSLRANHVSLTTTVASHLRPEEVPNLKTLVVAGEAMSKEVIETWADCVTLINMYGPAECTVYCSGKADMSPQDHPSNIGRGVGAALWLVDPDDADRLVPIGGVGEIVVEGPNVARGYLNNEAQTKATFLEDSAWATGAGGKRRRRFYRTGDLASYNPDGSLAFIGRSDGQVKIAGQRLEVGEVEHRLREALPADIKVAVVSVVTPRHGSKTLAAFLVVPDNAADVDEKKDSLLHTSPDILTRFGTLLDGLDTRLRNLLPSYMVPQAYVPIRALPLSVSGKVDRKQLQNAVSNFTSEQLSSRRGLPDTKVTEARKSEPSTRMEKRIHELWKALLGTDDIGVDDSFFRLGGDSVMAMRLVSMARAWGLSLTVHGIFANPSLGSLAATVHEDMISRSDIVVAPFSLLRHSEVERMKKLAVMQCEGVNIEQIEDIYPATFLQRRMFLGQKRKPGQARDYQAQIAFTLPPSLDLERFRAAWNSAVARHTALRTRYVRDPVSGAVFNVVVKPPIMWKESSSLDEYLQEDKKDNMTAGKDLVRLAIAQGRYFVLTILHAIYDAFSLNLLFTEVENTYLRHSLPSDAAPPQMNSYIKYILNSNKRSAIDFWSSYLADVATKPLHRPATPFPLVKDRGTVFSLPPVKDTSITLSTVIESAVGLVLAQHIGCRDIILRSIRLGRGGPVPRLEEIIGPTIVVLPLRVHFDPSQLAIEFLRKAQEVQTMFMEHEHVGFFELRDDPAIAERYGVGHLKGVLQHSYHVNVNPTPTAMLGKGLGLEIRDVAMQNADPFGVYADLVDGGKLELKVRSADDFVDPERVEVILRGIERLVVRLAGVHVGAGDGVTMGDIVA</sequence>
<dbReference type="InterPro" id="IPR010071">
    <property type="entry name" value="AA_adenyl_dom"/>
</dbReference>
<dbReference type="Proteomes" id="UP001283341">
    <property type="component" value="Unassembled WGS sequence"/>
</dbReference>
<evidence type="ECO:0000256" key="4">
    <source>
        <dbReference type="ARBA" id="ARBA00029454"/>
    </source>
</evidence>
<dbReference type="Pfam" id="PF00550">
    <property type="entry name" value="PP-binding"/>
    <property type="match status" value="2"/>
</dbReference>
<dbReference type="Gene3D" id="3.40.50.12780">
    <property type="entry name" value="N-terminal domain of ligase-like"/>
    <property type="match status" value="2"/>
</dbReference>
<dbReference type="SMART" id="SM00823">
    <property type="entry name" value="PKS_PP"/>
    <property type="match status" value="2"/>
</dbReference>
<dbReference type="GO" id="GO:0031177">
    <property type="term" value="F:phosphopantetheine binding"/>
    <property type="evidence" value="ECO:0007669"/>
    <property type="project" value="InterPro"/>
</dbReference>
<dbReference type="SUPFAM" id="SSF47336">
    <property type="entry name" value="ACP-like"/>
    <property type="match status" value="2"/>
</dbReference>
<dbReference type="PROSITE" id="PS50075">
    <property type="entry name" value="CARRIER"/>
    <property type="match status" value="2"/>
</dbReference>
<dbReference type="PROSITE" id="PS00455">
    <property type="entry name" value="AMP_BINDING"/>
    <property type="match status" value="2"/>
</dbReference>